<evidence type="ECO:0000313" key="3">
    <source>
        <dbReference type="Proteomes" id="UP001149079"/>
    </source>
</evidence>
<comment type="caution">
    <text evidence="2">The sequence shown here is derived from an EMBL/GenBank/DDBJ whole genome shotgun (WGS) entry which is preliminary data.</text>
</comment>
<feature type="region of interest" description="Disordered" evidence="1">
    <location>
        <begin position="1"/>
        <end position="29"/>
    </location>
</feature>
<evidence type="ECO:0000313" key="2">
    <source>
        <dbReference type="EMBL" id="KAJ5146157.1"/>
    </source>
</evidence>
<protein>
    <submittedName>
        <fullName evidence="2">Uncharacterized protein</fullName>
    </submittedName>
</protein>
<organism evidence="2 3">
    <name type="scientific">Penicillium bovifimosum</name>
    <dbReference type="NCBI Taxonomy" id="126998"/>
    <lineage>
        <taxon>Eukaryota</taxon>
        <taxon>Fungi</taxon>
        <taxon>Dikarya</taxon>
        <taxon>Ascomycota</taxon>
        <taxon>Pezizomycotina</taxon>
        <taxon>Eurotiomycetes</taxon>
        <taxon>Eurotiomycetidae</taxon>
        <taxon>Eurotiales</taxon>
        <taxon>Aspergillaceae</taxon>
        <taxon>Penicillium</taxon>
    </lineage>
</organism>
<evidence type="ECO:0000256" key="1">
    <source>
        <dbReference type="SAM" id="MobiDB-lite"/>
    </source>
</evidence>
<sequence length="161" mass="17983">MSTSPLGSPPRQPSPAPATTGAPASTAPPVQTIPLCLPVGSTFQYKFDHHREKDISNIVPKLKGESNWTAWEARLYMALSDCNTAYIKMLEEDDTKPSRPHYDSIETDILRQVALMRLGGNAQLVTDAIVQEIYNERYNKNCWHRLSGVTLLYKVKILIIG</sequence>
<gene>
    <name evidence="2" type="ORF">N7515_000721</name>
</gene>
<dbReference type="AlphaFoldDB" id="A0A9W9LBC1"/>
<dbReference type="RefSeq" id="XP_056526631.1">
    <property type="nucleotide sequence ID" value="XM_056661465.1"/>
</dbReference>
<accession>A0A9W9LBC1</accession>
<dbReference type="EMBL" id="JAPQKL010000001">
    <property type="protein sequence ID" value="KAJ5146157.1"/>
    <property type="molecule type" value="Genomic_DNA"/>
</dbReference>
<dbReference type="GeneID" id="81400635"/>
<name>A0A9W9LBC1_9EURO</name>
<feature type="compositionally biased region" description="Low complexity" evidence="1">
    <location>
        <begin position="17"/>
        <end position="29"/>
    </location>
</feature>
<feature type="compositionally biased region" description="Pro residues" evidence="1">
    <location>
        <begin position="7"/>
        <end position="16"/>
    </location>
</feature>
<reference evidence="2" key="2">
    <citation type="journal article" date="2023" name="IMA Fungus">
        <title>Comparative genomic study of the Penicillium genus elucidates a diverse pangenome and 15 lateral gene transfer events.</title>
        <authorList>
            <person name="Petersen C."/>
            <person name="Sorensen T."/>
            <person name="Nielsen M.R."/>
            <person name="Sondergaard T.E."/>
            <person name="Sorensen J.L."/>
            <person name="Fitzpatrick D.A."/>
            <person name="Frisvad J.C."/>
            <person name="Nielsen K.L."/>
        </authorList>
    </citation>
    <scope>NUCLEOTIDE SEQUENCE</scope>
    <source>
        <strain evidence="2">IBT 22155</strain>
    </source>
</reference>
<dbReference type="Proteomes" id="UP001149079">
    <property type="component" value="Unassembled WGS sequence"/>
</dbReference>
<keyword evidence="3" id="KW-1185">Reference proteome</keyword>
<reference evidence="2" key="1">
    <citation type="submission" date="2022-11" db="EMBL/GenBank/DDBJ databases">
        <authorList>
            <person name="Petersen C."/>
        </authorList>
    </citation>
    <scope>NUCLEOTIDE SEQUENCE</scope>
    <source>
        <strain evidence="2">IBT 22155</strain>
    </source>
</reference>
<dbReference type="OrthoDB" id="4363338at2759"/>
<proteinExistence type="predicted"/>